<organism evidence="1">
    <name type="scientific">marine metagenome</name>
    <dbReference type="NCBI Taxonomy" id="408172"/>
    <lineage>
        <taxon>unclassified sequences</taxon>
        <taxon>metagenomes</taxon>
        <taxon>ecological metagenomes</taxon>
    </lineage>
</organism>
<protein>
    <recommendedName>
        <fullName evidence="2">Portal protein</fullName>
    </recommendedName>
</protein>
<accession>A0A383ATB1</accession>
<evidence type="ECO:0008006" key="2">
    <source>
        <dbReference type="Google" id="ProtNLM"/>
    </source>
</evidence>
<proteinExistence type="predicted"/>
<dbReference type="Pfam" id="PF07230">
    <property type="entry name" value="Portal_T4"/>
    <property type="match status" value="1"/>
</dbReference>
<feature type="non-terminal residue" evidence="1">
    <location>
        <position position="250"/>
    </location>
</feature>
<dbReference type="InterPro" id="IPR010823">
    <property type="entry name" value="Portal_Gp20"/>
</dbReference>
<sequence>KPMNQLRMMEDSVVIYRISRAPERRLFYIDVGNLPKAKAEQYLRDQMNRFQNKLVYDVDTGEIKDERKHMSMLEDFWLPRREGGRGTEISRLPGGQNLGEMEDVIFFQTKLYRALNIPPSRLEQASGFSLGRESEITRDELKFSKFIGRLRNQFTTFFDQLLRSQLILKGIIREEQWDDISSEIQYKWAEDSYYRETKNSEMLMARLGLLREVSDYAGRYFSMEHIKRTVLQMTDEEIREMQKEIDAEVT</sequence>
<reference evidence="1" key="1">
    <citation type="submission" date="2018-05" db="EMBL/GenBank/DDBJ databases">
        <authorList>
            <person name="Lanie J.A."/>
            <person name="Ng W.-L."/>
            <person name="Kazmierczak K.M."/>
            <person name="Andrzejewski T.M."/>
            <person name="Davidsen T.M."/>
            <person name="Wayne K.J."/>
            <person name="Tettelin H."/>
            <person name="Glass J.I."/>
            <person name="Rusch D."/>
            <person name="Podicherti R."/>
            <person name="Tsui H.-C.T."/>
            <person name="Winkler M.E."/>
        </authorList>
    </citation>
    <scope>NUCLEOTIDE SEQUENCE</scope>
</reference>
<evidence type="ECO:0000313" key="1">
    <source>
        <dbReference type="EMBL" id="SVE10789.1"/>
    </source>
</evidence>
<dbReference type="EMBL" id="UINC01194619">
    <property type="protein sequence ID" value="SVE10789.1"/>
    <property type="molecule type" value="Genomic_DNA"/>
</dbReference>
<feature type="non-terminal residue" evidence="1">
    <location>
        <position position="1"/>
    </location>
</feature>
<dbReference type="AlphaFoldDB" id="A0A383ATB1"/>
<name>A0A383ATB1_9ZZZZ</name>
<gene>
    <name evidence="1" type="ORF">METZ01_LOCUS463643</name>
</gene>